<gene>
    <name evidence="1" type="ORF">F0L17_00410</name>
</gene>
<accession>A0A6G2B5U6</accession>
<dbReference type="RefSeq" id="WP_155069233.1">
    <property type="nucleotide sequence ID" value="NZ_WIXO01000001.1"/>
</dbReference>
<protein>
    <submittedName>
        <fullName evidence="1">Uncharacterized protein</fullName>
    </submittedName>
</protein>
<dbReference type="Proteomes" id="UP000473014">
    <property type="component" value="Unassembled WGS sequence"/>
</dbReference>
<dbReference type="AlphaFoldDB" id="A0A6G2B5U6"/>
<name>A0A6G2B5U6_9ACTN</name>
<organism evidence="1 2">
    <name type="scientific">Streptomyces taklimakanensis</name>
    <dbReference type="NCBI Taxonomy" id="2569853"/>
    <lineage>
        <taxon>Bacteria</taxon>
        <taxon>Bacillati</taxon>
        <taxon>Actinomycetota</taxon>
        <taxon>Actinomycetes</taxon>
        <taxon>Kitasatosporales</taxon>
        <taxon>Streptomycetaceae</taxon>
        <taxon>Streptomyces</taxon>
    </lineage>
</organism>
<dbReference type="EMBL" id="WIXO01000001">
    <property type="protein sequence ID" value="MTE17620.1"/>
    <property type="molecule type" value="Genomic_DNA"/>
</dbReference>
<keyword evidence="2" id="KW-1185">Reference proteome</keyword>
<evidence type="ECO:0000313" key="2">
    <source>
        <dbReference type="Proteomes" id="UP000473014"/>
    </source>
</evidence>
<sequence>MAKARRRIDHGYRELPHGLGLDHFQGRTLAQRYHHGTAARAFPALMRFDPKARMPGP</sequence>
<reference evidence="1 2" key="1">
    <citation type="submission" date="2019-11" db="EMBL/GenBank/DDBJ databases">
        <authorList>
            <person name="Yuan L."/>
        </authorList>
    </citation>
    <scope>NUCLEOTIDE SEQUENCE [LARGE SCALE GENOMIC DNA]</scope>
    <source>
        <strain evidence="1 2">TRM43335</strain>
    </source>
</reference>
<evidence type="ECO:0000313" key="1">
    <source>
        <dbReference type="EMBL" id="MTE17620.1"/>
    </source>
</evidence>
<dbReference type="OrthoDB" id="4954307at2"/>
<comment type="caution">
    <text evidence="1">The sequence shown here is derived from an EMBL/GenBank/DDBJ whole genome shotgun (WGS) entry which is preliminary data.</text>
</comment>
<proteinExistence type="predicted"/>